<evidence type="ECO:0000256" key="1">
    <source>
        <dbReference type="SAM" id="MobiDB-lite"/>
    </source>
</evidence>
<dbReference type="AlphaFoldDB" id="A0A9P5TV99"/>
<organism evidence="2 3">
    <name type="scientific">Rhodocollybia butyracea</name>
    <dbReference type="NCBI Taxonomy" id="206335"/>
    <lineage>
        <taxon>Eukaryota</taxon>
        <taxon>Fungi</taxon>
        <taxon>Dikarya</taxon>
        <taxon>Basidiomycota</taxon>
        <taxon>Agaricomycotina</taxon>
        <taxon>Agaricomycetes</taxon>
        <taxon>Agaricomycetidae</taxon>
        <taxon>Agaricales</taxon>
        <taxon>Marasmiineae</taxon>
        <taxon>Omphalotaceae</taxon>
        <taxon>Rhodocollybia</taxon>
    </lineage>
</organism>
<protein>
    <submittedName>
        <fullName evidence="2">Uncharacterized protein</fullName>
    </submittedName>
</protein>
<keyword evidence="3" id="KW-1185">Reference proteome</keyword>
<reference evidence="2" key="1">
    <citation type="submission" date="2020-11" db="EMBL/GenBank/DDBJ databases">
        <authorList>
            <consortium name="DOE Joint Genome Institute"/>
            <person name="Ahrendt S."/>
            <person name="Riley R."/>
            <person name="Andreopoulos W."/>
            <person name="Labutti K."/>
            <person name="Pangilinan J."/>
            <person name="Ruiz-Duenas F.J."/>
            <person name="Barrasa J.M."/>
            <person name="Sanchez-Garcia M."/>
            <person name="Camarero S."/>
            <person name="Miyauchi S."/>
            <person name="Serrano A."/>
            <person name="Linde D."/>
            <person name="Babiker R."/>
            <person name="Drula E."/>
            <person name="Ayuso-Fernandez I."/>
            <person name="Pacheco R."/>
            <person name="Padilla G."/>
            <person name="Ferreira P."/>
            <person name="Barriuso J."/>
            <person name="Kellner H."/>
            <person name="Castanera R."/>
            <person name="Alfaro M."/>
            <person name="Ramirez L."/>
            <person name="Pisabarro A.G."/>
            <person name="Kuo A."/>
            <person name="Tritt A."/>
            <person name="Lipzen A."/>
            <person name="He G."/>
            <person name="Yan M."/>
            <person name="Ng V."/>
            <person name="Cullen D."/>
            <person name="Martin F."/>
            <person name="Rosso M.-N."/>
            <person name="Henrissat B."/>
            <person name="Hibbett D."/>
            <person name="Martinez A.T."/>
            <person name="Grigoriev I.V."/>
        </authorList>
    </citation>
    <scope>NUCLEOTIDE SEQUENCE</scope>
    <source>
        <strain evidence="2">AH 40177</strain>
    </source>
</reference>
<evidence type="ECO:0000313" key="2">
    <source>
        <dbReference type="EMBL" id="KAF9026424.1"/>
    </source>
</evidence>
<evidence type="ECO:0000313" key="3">
    <source>
        <dbReference type="Proteomes" id="UP000772434"/>
    </source>
</evidence>
<dbReference type="EMBL" id="JADNRY010000813">
    <property type="protein sequence ID" value="KAF9026424.1"/>
    <property type="molecule type" value="Genomic_DNA"/>
</dbReference>
<sequence length="120" mass="13384">MPYLIGPSSSDIEYVLSEDEPLEEKEEEEPELLERSPSPAFFDGWDDINSKGIHTKPGIAASLDLLREMVVVGSKADEHAGPPEDEDPLIQKVTQAGTEFHREIRTQITNAVRFVPLPSR</sequence>
<gene>
    <name evidence="2" type="ORF">BDP27DRAFT_1376247</name>
</gene>
<comment type="caution">
    <text evidence="2">The sequence shown here is derived from an EMBL/GenBank/DDBJ whole genome shotgun (WGS) entry which is preliminary data.</text>
</comment>
<dbReference type="Proteomes" id="UP000772434">
    <property type="component" value="Unassembled WGS sequence"/>
</dbReference>
<feature type="region of interest" description="Disordered" evidence="1">
    <location>
        <begin position="1"/>
        <end position="39"/>
    </location>
</feature>
<name>A0A9P5TV99_9AGAR</name>
<accession>A0A9P5TV99</accession>
<feature type="compositionally biased region" description="Acidic residues" evidence="1">
    <location>
        <begin position="16"/>
        <end position="31"/>
    </location>
</feature>
<proteinExistence type="predicted"/>